<evidence type="ECO:0000259" key="2">
    <source>
        <dbReference type="Pfam" id="PF00501"/>
    </source>
</evidence>
<feature type="transmembrane region" description="Helical" evidence="1">
    <location>
        <begin position="974"/>
        <end position="999"/>
    </location>
</feature>
<sequence length="1379" mass="153222">MLFPTILEALAHHAAKAPDKVVFTWVDIKCREQDNMTFKQLEDQSNTVAARLLKLGCQKGDRVMVAYPFGLEFLAGMFGAMKIGAIPCSIYPPNPNQLKTELAKFRGFAKDAKAKYALSTSAFAAGMTAASVLHKTGVTWIGTDKLPLKKSNSNKPKDYEKFVGEPEDICFIQYTSGSTGRPKGVMISHRNLAENCIAISAMSGTNASNAGTTVGALWVPQYHDMGLVAGFMTSLYRGIHLVMASPLDFVANPLLWTDMIETYRASLTCAPNFAYALLLKRLKQTNRTADWSCLRRAMFGGEPAQSHVVDAVTKTLAIQPEHVYNIYGLAESVVFLTGGSAFHDSEGLVCCGEVDSPTLKIRIVEDGKEVEEGQVGSIWAQSPRVTAGYYGQSELTTAAFVNALSSYDGTWLDTGDLGKIVDGQLYFTGRVKDVIIINGKNYYPSDLELSIDDAFGDVIRPGRTSAFQHGEDSVGITVEGRKGFEKSADGDLAVQIANHIAQFHGLFVVEVVVLKLGVTPKTTSGKLKRSEIRQTTVSGDWKKSSVLLGLQWHENILPMEKDKSTNNPEMQRPRFGRTEETDISSHGGLVHNEARGADLSKDFNSALTTILGSDFDTFKTWQENGLTSLKSAELRNRVEEDFRVVLQANFAQLYATPKELEEFLVSSQSQHFPCAEADEHVDFHGKSPRSQRSKLEMSFVQVLGFIGITLVLLTAIFPSYLVAARLSSKCSISEDQECLKNSFLWFPLLFPLFIFSFSIMVVLCKLLVVHKHHNQEINLMSWSYLWWWFVDRLLHVWELSVGRFLLETKFAWLFYWLLGADLAWSARIDAFIRECDLVSVGPNSSVGHAIRCRKFRPWTEGSPRMVFRPIIVGPNCKVSGMVSPGAVIGAGSIVEKLTVVEEGAQVPANVIARGIPAHNAGSCTSPESNWQDESLLDAFKALWMLSEAYHYYALYFLAHAILKDTLPIWRYHVVLHWFLLFPLASLVAMVTSILMKWLLIGRRDPSEEYEGTLWRRATNWACDYHFRVAAWMLGKFVGASRFDTLILWCHGLDVDVVSILHTASTIFSPSNVDFVKIRQSFLSLTEIELDRPSGEKIEISNSSLGRNTILYAGAKVIGSNIPSRSQVSDKIYDLNPPNTKLAVTRSFILLEVILPEVALLILISIIFWSIIPALELAIAITGSNSSPTVLVIVLVGAVAFQFFGWILLARILEWVFLKVVPPSIQRGLFRVYLSFMNSFRHLNPLEVLLMGTPFFKHYVLFMGAKVDGDLWFFDCTFDEFGNYHFKGNTIVDNAYPRGHYVDINGLTLNNVYVSGIVHPGCYIAAGAVVGGRENGPWKSFFPSTAEKVVSGKRQSLQGSTCLMGSESLCQSSRLHEFSV</sequence>
<dbReference type="SUPFAM" id="SSF47336">
    <property type="entry name" value="ACP-like"/>
    <property type="match status" value="1"/>
</dbReference>
<name>A0A9N8HKD7_9STRA</name>
<dbReference type="InterPro" id="IPR042099">
    <property type="entry name" value="ANL_N_sf"/>
</dbReference>
<feature type="domain" description="AMP-dependent synthetase/ligase" evidence="2">
    <location>
        <begin position="11"/>
        <end position="390"/>
    </location>
</feature>
<organism evidence="4 5">
    <name type="scientific">Seminavis robusta</name>
    <dbReference type="NCBI Taxonomy" id="568900"/>
    <lineage>
        <taxon>Eukaryota</taxon>
        <taxon>Sar</taxon>
        <taxon>Stramenopiles</taxon>
        <taxon>Ochrophyta</taxon>
        <taxon>Bacillariophyta</taxon>
        <taxon>Bacillariophyceae</taxon>
        <taxon>Bacillariophycidae</taxon>
        <taxon>Naviculales</taxon>
        <taxon>Naviculaceae</taxon>
        <taxon>Seminavis</taxon>
    </lineage>
</organism>
<dbReference type="InterPro" id="IPR020845">
    <property type="entry name" value="AMP-binding_CS"/>
</dbReference>
<comment type="caution">
    <text evidence="4">The sequence shown here is derived from an EMBL/GenBank/DDBJ whole genome shotgun (WGS) entry which is preliminary data.</text>
</comment>
<evidence type="ECO:0000313" key="4">
    <source>
        <dbReference type="EMBL" id="CAB9515560.1"/>
    </source>
</evidence>
<evidence type="ECO:0000256" key="1">
    <source>
        <dbReference type="SAM" id="Phobius"/>
    </source>
</evidence>
<feature type="transmembrane region" description="Helical" evidence="1">
    <location>
        <begin position="1147"/>
        <end position="1168"/>
    </location>
</feature>
<dbReference type="Pfam" id="PF23024">
    <property type="entry name" value="AMP-dom_DIP2-like"/>
    <property type="match status" value="1"/>
</dbReference>
<evidence type="ECO:0000313" key="5">
    <source>
        <dbReference type="Proteomes" id="UP001153069"/>
    </source>
</evidence>
<gene>
    <name evidence="4" type="ORF">SEMRO_723_G193070.1</name>
</gene>
<dbReference type="OrthoDB" id="199633at2759"/>
<protein>
    <submittedName>
        <fullName evidence="4">D-alanine--D-alanyl carrier protein ligase</fullName>
    </submittedName>
</protein>
<dbReference type="Gene3D" id="3.40.50.12780">
    <property type="entry name" value="N-terminal domain of ligase-like"/>
    <property type="match status" value="1"/>
</dbReference>
<feature type="transmembrane region" description="Helical" evidence="1">
    <location>
        <begin position="743"/>
        <end position="768"/>
    </location>
</feature>
<reference evidence="4" key="1">
    <citation type="submission" date="2020-06" db="EMBL/GenBank/DDBJ databases">
        <authorList>
            <consortium name="Plant Systems Biology data submission"/>
        </authorList>
    </citation>
    <scope>NUCLEOTIDE SEQUENCE</scope>
    <source>
        <strain evidence="4">D6</strain>
    </source>
</reference>
<keyword evidence="4" id="KW-0436">Ligase</keyword>
<dbReference type="Gene3D" id="2.160.10.10">
    <property type="entry name" value="Hexapeptide repeat proteins"/>
    <property type="match status" value="1"/>
</dbReference>
<dbReference type="PROSITE" id="PS00455">
    <property type="entry name" value="AMP_BINDING"/>
    <property type="match status" value="1"/>
</dbReference>
<dbReference type="SUPFAM" id="SSF51161">
    <property type="entry name" value="Trimeric LpxA-like enzymes"/>
    <property type="match status" value="1"/>
</dbReference>
<dbReference type="Pfam" id="PF00501">
    <property type="entry name" value="AMP-binding"/>
    <property type="match status" value="1"/>
</dbReference>
<feature type="domain" description="AMP-binding enzyme C-terminal" evidence="3">
    <location>
        <begin position="433"/>
        <end position="539"/>
    </location>
</feature>
<dbReference type="GO" id="GO:0016874">
    <property type="term" value="F:ligase activity"/>
    <property type="evidence" value="ECO:0007669"/>
    <property type="project" value="UniProtKB-KW"/>
</dbReference>
<keyword evidence="1" id="KW-0812">Transmembrane</keyword>
<dbReference type="SUPFAM" id="SSF56801">
    <property type="entry name" value="Acetyl-CoA synthetase-like"/>
    <property type="match status" value="1"/>
</dbReference>
<feature type="transmembrane region" description="Helical" evidence="1">
    <location>
        <begin position="699"/>
        <end position="723"/>
    </location>
</feature>
<keyword evidence="5" id="KW-1185">Reference proteome</keyword>
<dbReference type="InterPro" id="IPR000873">
    <property type="entry name" value="AMP-dep_synth/lig_dom"/>
</dbReference>
<dbReference type="PANTHER" id="PTHR22754">
    <property type="entry name" value="DISCO-INTERACTING PROTEIN 2 DIP2 -RELATED"/>
    <property type="match status" value="1"/>
</dbReference>
<dbReference type="EMBL" id="CAICTM010000722">
    <property type="protein sequence ID" value="CAB9515560.1"/>
    <property type="molecule type" value="Genomic_DNA"/>
</dbReference>
<accession>A0A9N8HKD7</accession>
<evidence type="ECO:0000259" key="3">
    <source>
        <dbReference type="Pfam" id="PF23024"/>
    </source>
</evidence>
<dbReference type="InterPro" id="IPR011004">
    <property type="entry name" value="Trimer_LpxA-like_sf"/>
</dbReference>
<dbReference type="InterPro" id="IPR045851">
    <property type="entry name" value="AMP-bd_C_sf"/>
</dbReference>
<keyword evidence="1" id="KW-1133">Transmembrane helix</keyword>
<dbReference type="InterPro" id="IPR025110">
    <property type="entry name" value="AMP-bd_C"/>
</dbReference>
<keyword evidence="1" id="KW-0472">Membrane</keyword>
<dbReference type="Proteomes" id="UP001153069">
    <property type="component" value="Unassembled WGS sequence"/>
</dbReference>
<dbReference type="Gene3D" id="3.30.300.30">
    <property type="match status" value="1"/>
</dbReference>
<dbReference type="PANTHER" id="PTHR22754:SF32">
    <property type="entry name" value="DISCO-INTERACTING PROTEIN 2"/>
    <property type="match status" value="1"/>
</dbReference>
<dbReference type="InterPro" id="IPR036736">
    <property type="entry name" value="ACP-like_sf"/>
</dbReference>
<feature type="transmembrane region" description="Helical" evidence="1">
    <location>
        <begin position="1188"/>
        <end position="1208"/>
    </location>
</feature>
<proteinExistence type="predicted"/>